<dbReference type="RefSeq" id="WP_006045458.1">
    <property type="nucleotide sequence ID" value="NZ_CAJPLF010000028.1"/>
</dbReference>
<dbReference type="Proteomes" id="UP000249852">
    <property type="component" value="Unassembled WGS sequence"/>
</dbReference>
<accession>A0A379EZF5</accession>
<evidence type="ECO:0000256" key="2">
    <source>
        <dbReference type="ARBA" id="ARBA00009477"/>
    </source>
</evidence>
<evidence type="ECO:0000313" key="9">
    <source>
        <dbReference type="Proteomes" id="UP000254235"/>
    </source>
</evidence>
<dbReference type="EMBL" id="UGTP01000001">
    <property type="protein sequence ID" value="SUC11735.1"/>
    <property type="molecule type" value="Genomic_DNA"/>
</dbReference>
<dbReference type="EMBL" id="QLTQ01000023">
    <property type="protein sequence ID" value="RAS43468.1"/>
    <property type="molecule type" value="Genomic_DNA"/>
</dbReference>
<dbReference type="Gene3D" id="2.40.50.100">
    <property type="match status" value="1"/>
</dbReference>
<evidence type="ECO:0000259" key="5">
    <source>
        <dbReference type="Pfam" id="PF25967"/>
    </source>
</evidence>
<reference evidence="6 8" key="1">
    <citation type="submission" date="2018-06" db="EMBL/GenBank/DDBJ databases">
        <title>Genomic Encyclopedia of Archaeal and Bacterial Type Strains, Phase II (KMG-II): from individual species to whole genera.</title>
        <authorList>
            <person name="Goeker M."/>
        </authorList>
    </citation>
    <scope>NUCLEOTIDE SEQUENCE [LARGE SCALE GENOMIC DNA]</scope>
    <source>
        <strain evidence="6 8">DSM 18710</strain>
    </source>
</reference>
<organism evidence="7 9">
    <name type="scientific">Prevotella pallens</name>
    <dbReference type="NCBI Taxonomy" id="60133"/>
    <lineage>
        <taxon>Bacteria</taxon>
        <taxon>Pseudomonadati</taxon>
        <taxon>Bacteroidota</taxon>
        <taxon>Bacteroidia</taxon>
        <taxon>Bacteroidales</taxon>
        <taxon>Prevotellaceae</taxon>
        <taxon>Prevotella</taxon>
    </lineage>
</organism>
<comment type="similarity">
    <text evidence="2">Belongs to the membrane fusion protein (MFP) (TC 8.A.1) family.</text>
</comment>
<dbReference type="InterPro" id="IPR058626">
    <property type="entry name" value="MdtA-like_b-barrel"/>
</dbReference>
<evidence type="ECO:0000259" key="4">
    <source>
        <dbReference type="Pfam" id="PF25944"/>
    </source>
</evidence>
<comment type="subcellular location">
    <subcellularLocation>
        <location evidence="1">Cell envelope</location>
    </subcellularLocation>
</comment>
<proteinExistence type="inferred from homology"/>
<dbReference type="PROSITE" id="PS51257">
    <property type="entry name" value="PROKAR_LIPOPROTEIN"/>
    <property type="match status" value="1"/>
</dbReference>
<dbReference type="Pfam" id="PF25967">
    <property type="entry name" value="RND-MFP_C"/>
    <property type="match status" value="1"/>
</dbReference>
<feature type="domain" description="Multidrug resistance protein MdtA-like barrel-sandwich hybrid" evidence="3">
    <location>
        <begin position="56"/>
        <end position="175"/>
    </location>
</feature>
<dbReference type="PANTHER" id="PTHR30158">
    <property type="entry name" value="ACRA/E-RELATED COMPONENT OF DRUG EFFLUX TRANSPORTER"/>
    <property type="match status" value="1"/>
</dbReference>
<dbReference type="Proteomes" id="UP000254235">
    <property type="component" value="Unassembled WGS sequence"/>
</dbReference>
<dbReference type="Gene3D" id="2.40.30.170">
    <property type="match status" value="1"/>
</dbReference>
<evidence type="ECO:0000313" key="7">
    <source>
        <dbReference type="EMBL" id="SUC11735.1"/>
    </source>
</evidence>
<dbReference type="Pfam" id="PF25917">
    <property type="entry name" value="BSH_RND"/>
    <property type="match status" value="1"/>
</dbReference>
<evidence type="ECO:0000313" key="6">
    <source>
        <dbReference type="EMBL" id="RAS43468.1"/>
    </source>
</evidence>
<dbReference type="InterPro" id="IPR058627">
    <property type="entry name" value="MdtA-like_C"/>
</dbReference>
<dbReference type="GO" id="GO:0005886">
    <property type="term" value="C:plasma membrane"/>
    <property type="evidence" value="ECO:0007669"/>
    <property type="project" value="TreeGrafter"/>
</dbReference>
<name>A0A379EZF5_9BACT</name>
<dbReference type="InterPro" id="IPR058625">
    <property type="entry name" value="MdtA-like_BSH"/>
</dbReference>
<evidence type="ECO:0000256" key="1">
    <source>
        <dbReference type="ARBA" id="ARBA00004196"/>
    </source>
</evidence>
<sequence>MKRVFGITLLIALMLCSCHSKKENQETAAVYSSTTPLVTDINLPETYVANIQSLKNIEVRSQQEGILQQVYVNEGQYVKAGQPLFRLAIVGADEEIAKSKSAQEQAQIELQNTSKLTENNVISPNARRMAKAKLQSAVADYRLAVQRKRLSVIRAPFSGVLGRIPEKLGSYIQQDDLLTTLSDNTQMQVYFNISETDYLDFQEHPERYMQLPLKLILANGSTFPARGKIADISGQFDSASGTISVRSLFTNAHNLLRNGQTGTIQLLLQKKNAIVIPQEAVYELQDRKYVFVVDKNNVVHQRQIQIAAELTGIYIVSSGLTVSDHYLTDGIQKVNDGDHVRTRFVSPRESIKLNKIGI</sequence>
<dbReference type="GeneID" id="78570317"/>
<dbReference type="Gene3D" id="1.10.287.470">
    <property type="entry name" value="Helix hairpin bin"/>
    <property type="match status" value="1"/>
</dbReference>
<dbReference type="Pfam" id="PF25944">
    <property type="entry name" value="Beta-barrel_RND"/>
    <property type="match status" value="1"/>
</dbReference>
<protein>
    <submittedName>
        <fullName evidence="7">Efflux pump periplasmic linker BepF</fullName>
    </submittedName>
    <submittedName>
        <fullName evidence="6">Membrane fusion protein (Multidrug efflux system)</fullName>
    </submittedName>
</protein>
<feature type="domain" description="Multidrug resistance protein MdtA-like C-terminal permuted SH3" evidence="5">
    <location>
        <begin position="272"/>
        <end position="333"/>
    </location>
</feature>
<dbReference type="NCBIfam" id="TIGR01730">
    <property type="entry name" value="RND_mfp"/>
    <property type="match status" value="1"/>
</dbReference>
<dbReference type="Gene3D" id="2.40.420.20">
    <property type="match status" value="1"/>
</dbReference>
<dbReference type="GO" id="GO:0022857">
    <property type="term" value="F:transmembrane transporter activity"/>
    <property type="evidence" value="ECO:0007669"/>
    <property type="project" value="InterPro"/>
</dbReference>
<dbReference type="OrthoDB" id="9801814at2"/>
<keyword evidence="8" id="KW-1185">Reference proteome</keyword>
<dbReference type="GO" id="GO:0030313">
    <property type="term" value="C:cell envelope"/>
    <property type="evidence" value="ECO:0007669"/>
    <property type="project" value="UniProtKB-SubCell"/>
</dbReference>
<dbReference type="InterPro" id="IPR006143">
    <property type="entry name" value="RND_pump_MFP"/>
</dbReference>
<dbReference type="AlphaFoldDB" id="A0A379EZF5"/>
<feature type="domain" description="Multidrug resistance protein MdtA-like beta-barrel" evidence="4">
    <location>
        <begin position="187"/>
        <end position="267"/>
    </location>
</feature>
<evidence type="ECO:0000259" key="3">
    <source>
        <dbReference type="Pfam" id="PF25917"/>
    </source>
</evidence>
<dbReference type="GO" id="GO:0046677">
    <property type="term" value="P:response to antibiotic"/>
    <property type="evidence" value="ECO:0007669"/>
    <property type="project" value="TreeGrafter"/>
</dbReference>
<gene>
    <name evidence="7" type="primary">bepF</name>
    <name evidence="6" type="ORF">BC673_1235</name>
    <name evidence="7" type="ORF">NCTC13043_00592</name>
</gene>
<evidence type="ECO:0000313" key="8">
    <source>
        <dbReference type="Proteomes" id="UP000249852"/>
    </source>
</evidence>
<reference evidence="7 9" key="2">
    <citation type="submission" date="2018-06" db="EMBL/GenBank/DDBJ databases">
        <authorList>
            <consortium name="Pathogen Informatics"/>
            <person name="Doyle S."/>
        </authorList>
    </citation>
    <scope>NUCLEOTIDE SEQUENCE [LARGE SCALE GENOMIC DNA]</scope>
    <source>
        <strain evidence="7 9">NCTC13043</strain>
    </source>
</reference>
<dbReference type="SUPFAM" id="SSF111369">
    <property type="entry name" value="HlyD-like secretion proteins"/>
    <property type="match status" value="1"/>
</dbReference>
<dbReference type="PANTHER" id="PTHR30158:SF23">
    <property type="entry name" value="MULTIDRUG RESISTANCE PROTEIN MEXA"/>
    <property type="match status" value="1"/>
</dbReference>